<sequence length="112" mass="12787">MADDRPRVAEAADRYTISTDGNVVGYTKFVDPDDRRRIFFHTEIGERYSDRGWAGTLVAEALAETRALGLKIVPVCPYVARYVREHHDFDDALLDVTPQDLELVRSLPHQQE</sequence>
<accession>A0A1M6MJY8</accession>
<dbReference type="Pfam" id="PF14542">
    <property type="entry name" value="Acetyltransf_CG"/>
    <property type="match status" value="1"/>
</dbReference>
<protein>
    <recommendedName>
        <fullName evidence="1">N-acetyltransferase domain-containing protein</fullName>
    </recommendedName>
</protein>
<dbReference type="Proteomes" id="UP000184452">
    <property type="component" value="Unassembled WGS sequence"/>
</dbReference>
<dbReference type="EMBL" id="FQZK01000010">
    <property type="protein sequence ID" value="SHJ83801.1"/>
    <property type="molecule type" value="Genomic_DNA"/>
</dbReference>
<dbReference type="STRING" id="758803.SAMN05421803_11089"/>
<feature type="domain" description="N-acetyltransferase" evidence="1">
    <location>
        <begin position="7"/>
        <end position="94"/>
    </location>
</feature>
<proteinExistence type="predicted"/>
<keyword evidence="3" id="KW-1185">Reference proteome</keyword>
<dbReference type="SUPFAM" id="SSF55729">
    <property type="entry name" value="Acyl-CoA N-acyltransferases (Nat)"/>
    <property type="match status" value="1"/>
</dbReference>
<dbReference type="PROSITE" id="PS51729">
    <property type="entry name" value="GNAT_YJDJ"/>
    <property type="match status" value="1"/>
</dbReference>
<gene>
    <name evidence="2" type="ORF">SAMN05421803_11089</name>
</gene>
<dbReference type="InterPro" id="IPR016181">
    <property type="entry name" value="Acyl_CoA_acyltransferase"/>
</dbReference>
<dbReference type="RefSeq" id="WP_073380373.1">
    <property type="nucleotide sequence ID" value="NZ_FQZK01000010.1"/>
</dbReference>
<dbReference type="Gene3D" id="3.40.630.30">
    <property type="match status" value="1"/>
</dbReference>
<dbReference type="InterPro" id="IPR031165">
    <property type="entry name" value="GNAT_YJDJ"/>
</dbReference>
<dbReference type="AlphaFoldDB" id="A0A1M6MJY8"/>
<organism evidence="2 3">
    <name type="scientific">Nocardiopsis flavescens</name>
    <dbReference type="NCBI Taxonomy" id="758803"/>
    <lineage>
        <taxon>Bacteria</taxon>
        <taxon>Bacillati</taxon>
        <taxon>Actinomycetota</taxon>
        <taxon>Actinomycetes</taxon>
        <taxon>Streptosporangiales</taxon>
        <taxon>Nocardiopsidaceae</taxon>
        <taxon>Nocardiopsis</taxon>
    </lineage>
</organism>
<reference evidence="2 3" key="1">
    <citation type="submission" date="2016-11" db="EMBL/GenBank/DDBJ databases">
        <authorList>
            <person name="Jaros S."/>
            <person name="Januszkiewicz K."/>
            <person name="Wedrychowicz H."/>
        </authorList>
    </citation>
    <scope>NUCLEOTIDE SEQUENCE [LARGE SCALE GENOMIC DNA]</scope>
    <source>
        <strain evidence="2 3">CGMCC 4.5723</strain>
    </source>
</reference>
<evidence type="ECO:0000259" key="1">
    <source>
        <dbReference type="PROSITE" id="PS51729"/>
    </source>
</evidence>
<name>A0A1M6MJY8_9ACTN</name>
<dbReference type="OrthoDB" id="5405911at2"/>
<evidence type="ECO:0000313" key="3">
    <source>
        <dbReference type="Proteomes" id="UP000184452"/>
    </source>
</evidence>
<evidence type="ECO:0000313" key="2">
    <source>
        <dbReference type="EMBL" id="SHJ83801.1"/>
    </source>
</evidence>